<dbReference type="EMBL" id="CM007902">
    <property type="protein sequence ID" value="OTG01659.1"/>
    <property type="molecule type" value="Genomic_DNA"/>
</dbReference>
<dbReference type="OMA" id="CYSESCA"/>
<protein>
    <submittedName>
        <fullName evidence="3">Uncharacterized protein</fullName>
    </submittedName>
</protein>
<dbReference type="OrthoDB" id="1886726at2759"/>
<sequence>MQSIFNIRSAYGLPLCLSGVTRFHHLSLSTQIADHDRRRNEMKRAKTENRNVIPAEEIDGEVTEIEVVRIRSPDLMMFNLDNHDHDDDCDRDHDQSSLCYSESCAAKAA</sequence>
<reference evidence="3" key="2">
    <citation type="submission" date="2017-02" db="EMBL/GenBank/DDBJ databases">
        <title>Sunflower complete genome.</title>
        <authorList>
            <person name="Langlade N."/>
            <person name="Munos S."/>
        </authorList>
    </citation>
    <scope>NUCLEOTIDE SEQUENCE [LARGE SCALE GENOMIC DNA]</scope>
    <source>
        <tissue evidence="3">Leaves</tissue>
    </source>
</reference>
<dbReference type="Gramene" id="mRNA:HanXRQr2_Chr13g0589641">
    <property type="protein sequence ID" value="mRNA:HanXRQr2_Chr13g0589641"/>
    <property type="gene ID" value="HanXRQr2_Chr13g0589641"/>
</dbReference>
<dbReference type="AlphaFoldDB" id="A0A251SSS0"/>
<evidence type="ECO:0000313" key="2">
    <source>
        <dbReference type="EMBL" id="KAF5773534.1"/>
    </source>
</evidence>
<keyword evidence="4" id="KW-1185">Reference proteome</keyword>
<evidence type="ECO:0000313" key="3">
    <source>
        <dbReference type="EMBL" id="OTG01659.1"/>
    </source>
</evidence>
<evidence type="ECO:0000313" key="4">
    <source>
        <dbReference type="Proteomes" id="UP000215914"/>
    </source>
</evidence>
<reference evidence="2 4" key="1">
    <citation type="journal article" date="2017" name="Nature">
        <title>The sunflower genome provides insights into oil metabolism, flowering and Asterid evolution.</title>
        <authorList>
            <person name="Badouin H."/>
            <person name="Gouzy J."/>
            <person name="Grassa C.J."/>
            <person name="Murat F."/>
            <person name="Staton S.E."/>
            <person name="Cottret L."/>
            <person name="Lelandais-Briere C."/>
            <person name="Owens G.L."/>
            <person name="Carrere S."/>
            <person name="Mayjonade B."/>
            <person name="Legrand L."/>
            <person name="Gill N."/>
            <person name="Kane N.C."/>
            <person name="Bowers J.E."/>
            <person name="Hubner S."/>
            <person name="Bellec A."/>
            <person name="Berard A."/>
            <person name="Berges H."/>
            <person name="Blanchet N."/>
            <person name="Boniface M.C."/>
            <person name="Brunel D."/>
            <person name="Catrice O."/>
            <person name="Chaidir N."/>
            <person name="Claudel C."/>
            <person name="Donnadieu C."/>
            <person name="Faraut T."/>
            <person name="Fievet G."/>
            <person name="Helmstetter N."/>
            <person name="King M."/>
            <person name="Knapp S.J."/>
            <person name="Lai Z."/>
            <person name="Le Paslier M.C."/>
            <person name="Lippi Y."/>
            <person name="Lorenzon L."/>
            <person name="Mandel J.R."/>
            <person name="Marage G."/>
            <person name="Marchand G."/>
            <person name="Marquand E."/>
            <person name="Bret-Mestries E."/>
            <person name="Morien E."/>
            <person name="Nambeesan S."/>
            <person name="Nguyen T."/>
            <person name="Pegot-Espagnet P."/>
            <person name="Pouilly N."/>
            <person name="Raftis F."/>
            <person name="Sallet E."/>
            <person name="Schiex T."/>
            <person name="Thomas J."/>
            <person name="Vandecasteele C."/>
            <person name="Vares D."/>
            <person name="Vear F."/>
            <person name="Vautrin S."/>
            <person name="Crespi M."/>
            <person name="Mangin B."/>
            <person name="Burke J.M."/>
            <person name="Salse J."/>
            <person name="Munos S."/>
            <person name="Vincourt P."/>
            <person name="Rieseberg L.H."/>
            <person name="Langlade N.B."/>
        </authorList>
    </citation>
    <scope>NUCLEOTIDE SEQUENCE [LARGE SCALE GENOMIC DNA]</scope>
    <source>
        <strain evidence="4">cv. SF193</strain>
        <tissue evidence="2">Leaves</tissue>
    </source>
</reference>
<proteinExistence type="predicted"/>
<feature type="region of interest" description="Disordered" evidence="1">
    <location>
        <begin position="89"/>
        <end position="109"/>
    </location>
</feature>
<organism evidence="3 4">
    <name type="scientific">Helianthus annuus</name>
    <name type="common">Common sunflower</name>
    <dbReference type="NCBI Taxonomy" id="4232"/>
    <lineage>
        <taxon>Eukaryota</taxon>
        <taxon>Viridiplantae</taxon>
        <taxon>Streptophyta</taxon>
        <taxon>Embryophyta</taxon>
        <taxon>Tracheophyta</taxon>
        <taxon>Spermatophyta</taxon>
        <taxon>Magnoliopsida</taxon>
        <taxon>eudicotyledons</taxon>
        <taxon>Gunneridae</taxon>
        <taxon>Pentapetalae</taxon>
        <taxon>asterids</taxon>
        <taxon>campanulids</taxon>
        <taxon>Asterales</taxon>
        <taxon>Asteraceae</taxon>
        <taxon>Asteroideae</taxon>
        <taxon>Heliantheae alliance</taxon>
        <taxon>Heliantheae</taxon>
        <taxon>Helianthus</taxon>
    </lineage>
</organism>
<evidence type="ECO:0000256" key="1">
    <source>
        <dbReference type="SAM" id="MobiDB-lite"/>
    </source>
</evidence>
<name>A0A251SSS0_HELAN</name>
<dbReference type="EMBL" id="MNCJ02000328">
    <property type="protein sequence ID" value="KAF5773534.1"/>
    <property type="molecule type" value="Genomic_DNA"/>
</dbReference>
<accession>A0A251SSS0</accession>
<reference evidence="2" key="3">
    <citation type="submission" date="2020-06" db="EMBL/GenBank/DDBJ databases">
        <title>Helianthus annuus Genome sequencing and assembly Release 2.</title>
        <authorList>
            <person name="Gouzy J."/>
            <person name="Langlade N."/>
            <person name="Munos S."/>
        </authorList>
    </citation>
    <scope>NUCLEOTIDE SEQUENCE</scope>
    <source>
        <tissue evidence="2">Leaves</tissue>
    </source>
</reference>
<dbReference type="InParanoid" id="A0A251SSS0"/>
<gene>
    <name evidence="3" type="ORF">HannXRQ_Chr13g0404441</name>
    <name evidence="2" type="ORF">HanXRQr2_Chr13g0589641</name>
</gene>
<dbReference type="Proteomes" id="UP000215914">
    <property type="component" value="Chromosome 13"/>
</dbReference>